<evidence type="ECO:0000256" key="1">
    <source>
        <dbReference type="SAM" id="Phobius"/>
    </source>
</evidence>
<dbReference type="NCBIfam" id="TIGR03747">
    <property type="entry name" value="conj_TIGR03747"/>
    <property type="match status" value="1"/>
</dbReference>
<dbReference type="Proteomes" id="UP000030418">
    <property type="component" value="Unassembled WGS sequence"/>
</dbReference>
<keyword evidence="3" id="KW-1185">Reference proteome</keyword>
<dbReference type="Pfam" id="PF14348">
    <property type="entry name" value="DtrJ-like"/>
    <property type="match status" value="1"/>
</dbReference>
<keyword evidence="1" id="KW-1133">Transmembrane helix</keyword>
<keyword evidence="1" id="KW-0472">Membrane</keyword>
<dbReference type="EMBL" id="JPXY01000024">
    <property type="protein sequence ID" value="KGQ32331.1"/>
    <property type="molecule type" value="Genomic_DNA"/>
</dbReference>
<dbReference type="AlphaFoldDB" id="A0A0A2XIZ6"/>
<gene>
    <name evidence="2" type="ORF">P375_05925</name>
</gene>
<evidence type="ECO:0000313" key="3">
    <source>
        <dbReference type="Proteomes" id="UP000030418"/>
    </source>
</evidence>
<feature type="transmembrane region" description="Helical" evidence="1">
    <location>
        <begin position="127"/>
        <end position="158"/>
    </location>
</feature>
<organism evidence="2 3">
    <name type="scientific">Gallibacterium genomosp. 2</name>
    <dbReference type="NCBI Taxonomy" id="155517"/>
    <lineage>
        <taxon>Bacteria</taxon>
        <taxon>Pseudomonadati</taxon>
        <taxon>Pseudomonadota</taxon>
        <taxon>Gammaproteobacteria</taxon>
        <taxon>Pasteurellales</taxon>
        <taxon>Pasteurellaceae</taxon>
        <taxon>Gallibacterium</taxon>
    </lineage>
</organism>
<keyword evidence="1" id="KW-0812">Transmembrane</keyword>
<feature type="transmembrane region" description="Helical" evidence="1">
    <location>
        <begin position="20"/>
        <end position="47"/>
    </location>
</feature>
<sequence>MAEQQVKEPRRGLLGNLLSLLGRTFGVLVVSLFVSIVIEWIGMIWFWPELGAQHSKQMMLDEVQYFSVHFTQSILHADPVVLATYVMDTVHQYVFVKSGLLAWLNSVQDPSSPGYALIIYIRGYIEAVIYITMTFIIRLLILFFTSPLFILVAVVGFTDGLVRRDLRRFGYGYESSFMYHHAKKAIFPLLIGSWMLYLSLPFSIYPNLLLIPAAFLVGTAISIASASFKKYL</sequence>
<feature type="transmembrane region" description="Helical" evidence="1">
    <location>
        <begin position="210"/>
        <end position="228"/>
    </location>
</feature>
<dbReference type="InterPro" id="IPR022266">
    <property type="entry name" value="DtrJ-like"/>
</dbReference>
<feature type="transmembrane region" description="Helical" evidence="1">
    <location>
        <begin position="185"/>
        <end position="204"/>
    </location>
</feature>
<name>A0A0A2XIZ6_9PAST</name>
<comment type="caution">
    <text evidence="2">The sequence shown here is derived from an EMBL/GenBank/DDBJ whole genome shotgun (WGS) entry which is preliminary data.</text>
</comment>
<dbReference type="RefSeq" id="WP_013745178.1">
    <property type="nucleotide sequence ID" value="NZ_JPXY01000024.1"/>
</dbReference>
<proteinExistence type="predicted"/>
<evidence type="ECO:0000313" key="2">
    <source>
        <dbReference type="EMBL" id="KGQ32331.1"/>
    </source>
</evidence>
<accession>A0A0A2XIZ6</accession>
<protein>
    <submittedName>
        <fullName evidence="2">Membrane protein</fullName>
    </submittedName>
</protein>
<reference evidence="2 3" key="1">
    <citation type="submission" date="2014-08" db="EMBL/GenBank/DDBJ databases">
        <title>Chaperone-usher fimbriae in a diverse selection of Gallibacterium genomes.</title>
        <authorList>
            <person name="Kudirkiene E."/>
            <person name="Bager R.J."/>
            <person name="Johnson T.J."/>
            <person name="Bojesen A.M."/>
        </authorList>
    </citation>
    <scope>NUCLEOTIDE SEQUENCE [LARGE SCALE GENOMIC DNA]</scope>
    <source>
        <strain evidence="2 3">CCM5976</strain>
    </source>
</reference>